<dbReference type="InterPro" id="IPR035625">
    <property type="entry name" value="Tfc3-like_eWH"/>
</dbReference>
<evidence type="ECO:0000259" key="13">
    <source>
        <dbReference type="Pfam" id="PF24658"/>
    </source>
</evidence>
<evidence type="ECO:0000259" key="7">
    <source>
        <dbReference type="Pfam" id="PF04182"/>
    </source>
</evidence>
<feature type="domain" description="DUF7647" evidence="13">
    <location>
        <begin position="723"/>
        <end position="906"/>
    </location>
</feature>
<dbReference type="KEGG" id="dzi:111280346"/>
<evidence type="ECO:0000259" key="12">
    <source>
        <dbReference type="Pfam" id="PF24657"/>
    </source>
</evidence>
<dbReference type="Pfam" id="PF24101">
    <property type="entry name" value="WHD_GTF3C1"/>
    <property type="match status" value="1"/>
</dbReference>
<evidence type="ECO:0000313" key="15">
    <source>
        <dbReference type="RefSeq" id="XP_022723366.1"/>
    </source>
</evidence>
<evidence type="ECO:0000256" key="3">
    <source>
        <dbReference type="ARBA" id="ARBA00023125"/>
    </source>
</evidence>
<dbReference type="PANTHER" id="PTHR15180">
    <property type="entry name" value="GENERAL TRANSCRIPTION FACTOR 3C POLYPEPTIDE 1"/>
    <property type="match status" value="1"/>
</dbReference>
<evidence type="ECO:0000256" key="1">
    <source>
        <dbReference type="ARBA" id="ARBA00004123"/>
    </source>
</evidence>
<feature type="domain" description="DUF7646" evidence="12">
    <location>
        <begin position="344"/>
        <end position="425"/>
    </location>
</feature>
<feature type="domain" description="GTF3C1 extended winged-helix" evidence="9">
    <location>
        <begin position="532"/>
        <end position="640"/>
    </location>
</feature>
<feature type="domain" description="DUF7599" evidence="10">
    <location>
        <begin position="248"/>
        <end position="331"/>
    </location>
</feature>
<feature type="region of interest" description="Disordered" evidence="6">
    <location>
        <begin position="1009"/>
        <end position="1064"/>
    </location>
</feature>
<dbReference type="GO" id="GO:0005634">
    <property type="term" value="C:nucleus"/>
    <property type="evidence" value="ECO:0007669"/>
    <property type="project" value="UniProtKB-SubCell"/>
</dbReference>
<dbReference type="InterPro" id="IPR044210">
    <property type="entry name" value="Tfc3-like"/>
</dbReference>
<dbReference type="InterPro" id="IPR007309">
    <property type="entry name" value="TFIIIC_Bblock-bd"/>
</dbReference>
<dbReference type="RefSeq" id="XP_022723368.1">
    <property type="nucleotide sequence ID" value="XM_022867633.1"/>
</dbReference>
<dbReference type="InterPro" id="IPR036388">
    <property type="entry name" value="WH-like_DNA-bd_sf"/>
</dbReference>
<organism evidence="14 18">
    <name type="scientific">Durio zibethinus</name>
    <name type="common">Durian</name>
    <dbReference type="NCBI Taxonomy" id="66656"/>
    <lineage>
        <taxon>Eukaryota</taxon>
        <taxon>Viridiplantae</taxon>
        <taxon>Streptophyta</taxon>
        <taxon>Embryophyta</taxon>
        <taxon>Tracheophyta</taxon>
        <taxon>Spermatophyta</taxon>
        <taxon>Magnoliopsida</taxon>
        <taxon>eudicotyledons</taxon>
        <taxon>Gunneridae</taxon>
        <taxon>Pentapetalae</taxon>
        <taxon>rosids</taxon>
        <taxon>malvids</taxon>
        <taxon>Malvales</taxon>
        <taxon>Malvaceae</taxon>
        <taxon>Helicteroideae</taxon>
        <taxon>Durio</taxon>
    </lineage>
</organism>
<dbReference type="InterPro" id="IPR056064">
    <property type="entry name" value="DUF7647"/>
</dbReference>
<keyword evidence="2" id="KW-0597">Phosphoprotein</keyword>
<dbReference type="GO" id="GO:0003677">
    <property type="term" value="F:DNA binding"/>
    <property type="evidence" value="ECO:0007669"/>
    <property type="project" value="UniProtKB-KW"/>
</dbReference>
<dbReference type="InterPro" id="IPR056062">
    <property type="entry name" value="DUF7645"/>
</dbReference>
<dbReference type="SUPFAM" id="SSF46785">
    <property type="entry name" value="Winged helix' DNA-binding domain"/>
    <property type="match status" value="1"/>
</dbReference>
<evidence type="ECO:0000256" key="4">
    <source>
        <dbReference type="ARBA" id="ARBA00023163"/>
    </source>
</evidence>
<evidence type="ECO:0000313" key="16">
    <source>
        <dbReference type="RefSeq" id="XP_022723367.1"/>
    </source>
</evidence>
<protein>
    <submittedName>
        <fullName evidence="15 16">Uncharacterized protein LOC111280346 isoform X1</fullName>
    </submittedName>
</protein>
<dbReference type="Pfam" id="PF24658">
    <property type="entry name" value="DUF7647"/>
    <property type="match status" value="1"/>
</dbReference>
<evidence type="ECO:0000259" key="8">
    <source>
        <dbReference type="Pfam" id="PF23704"/>
    </source>
</evidence>
<dbReference type="PANTHER" id="PTHR15180:SF1">
    <property type="entry name" value="GENERAL TRANSCRIPTION FACTOR 3C POLYPEPTIDE 1"/>
    <property type="match status" value="1"/>
</dbReference>
<dbReference type="InterPro" id="IPR056020">
    <property type="entry name" value="DUF7599"/>
</dbReference>
<evidence type="ECO:0000256" key="6">
    <source>
        <dbReference type="SAM" id="MobiDB-lite"/>
    </source>
</evidence>
<evidence type="ECO:0000313" key="17">
    <source>
        <dbReference type="RefSeq" id="XP_022723368.1"/>
    </source>
</evidence>
<keyword evidence="14" id="KW-1185">Reference proteome</keyword>
<dbReference type="Proteomes" id="UP000515121">
    <property type="component" value="Unplaced"/>
</dbReference>
<dbReference type="Pfam" id="PF23704">
    <property type="entry name" value="WHD_GTF3C1_N"/>
    <property type="match status" value="1"/>
</dbReference>
<evidence type="ECO:0000259" key="9">
    <source>
        <dbReference type="Pfam" id="PF24101"/>
    </source>
</evidence>
<dbReference type="InterPro" id="IPR056467">
    <property type="entry name" value="eWH_GTF3C1"/>
</dbReference>
<dbReference type="InterPro" id="IPR056063">
    <property type="entry name" value="DUF7646"/>
</dbReference>
<feature type="domain" description="B-block binding subunit of TFIIIC" evidence="7">
    <location>
        <begin position="141"/>
        <end position="214"/>
    </location>
</feature>
<keyword evidence="3" id="KW-0238">DNA-binding</keyword>
<dbReference type="Pfam" id="PF24655">
    <property type="entry name" value="DUF7645"/>
    <property type="match status" value="1"/>
</dbReference>
<dbReference type="RefSeq" id="XP_022723370.1">
    <property type="nucleotide sequence ID" value="XM_022867635.1"/>
</dbReference>
<name>A0A6P5X4N7_DURZI</name>
<feature type="compositionally biased region" description="Basic and acidic residues" evidence="6">
    <location>
        <begin position="1036"/>
        <end position="1055"/>
    </location>
</feature>
<feature type="domain" description="DUF7645" evidence="11">
    <location>
        <begin position="907"/>
        <end position="967"/>
    </location>
</feature>
<dbReference type="InterPro" id="IPR036390">
    <property type="entry name" value="WH_DNA-bd_sf"/>
</dbReference>
<dbReference type="GO" id="GO:0042791">
    <property type="term" value="P:5S class rRNA transcription by RNA polymerase III"/>
    <property type="evidence" value="ECO:0007669"/>
    <property type="project" value="TreeGrafter"/>
</dbReference>
<evidence type="ECO:0000313" key="18">
    <source>
        <dbReference type="RefSeq" id="XP_022723370.1"/>
    </source>
</evidence>
<dbReference type="Pfam" id="PF24657">
    <property type="entry name" value="DUF7646"/>
    <property type="match status" value="1"/>
</dbReference>
<dbReference type="InterPro" id="IPR056428">
    <property type="entry name" value="WH_GTF3C1"/>
</dbReference>
<sequence length="1666" mass="188824">MLGLALEGSQFDARQYDQNMSEKKTVPLKWKPVRSMELTLSSALEEICAQGRDGLALSTLCSKLDLSVEFRRVLWNNLLKIPTVQFQVAKNVYDRDDPSIQCFEDAEKLDLIIVAKDKLRDNFLGIYDFSLECDKKEFRQQRLALERIAIARKNGITQSQLSKEFGIEGNKIFYLVKGLEKRGLIIRQEAVDRTRGAGKQGQCTRLIHLYRYARHLGSQEKFEITKEEETEGKEDSNIERVKEDVLVKDYVPSMKAICDKLEEANSKVLVISDIKHDLGYSGKQSKHKWENICGRLKNAGVVEEIYVKVNGKDERCLHLLKKFSQMDFEQKTIRYVEGKEMKMGRCQIANQLVELPIEHQIYDAIDAAGFKGMLITEVGRRFGIDRKTNHKNCCIMSSKFGMPMQGELHNKTREYRIRTARNCKLSDVIPSRSKDLFSKNSSLGVVNPRILDGSAQCSHLLNSESDTLWKTNKNENEIELTSCSRKDSEKSNSISNTCKSQELMHETEKVFSNTGVHLVKSATMTLKPCQSLTVDGTLREQRILEWLQVEKIVLRAELYRLLVNLEKDKGTTMDRKTVDRILCKLEKQGQCKCIHLAVREIMNTGVNRKVKVVLHPSIQSLSSEVLGRIRDRLASFDKQTHGHASFRKNISSILVLDSVQRTQTRESSDSLALRMEAMRANGFISGKMVRAKLLHRFLWEYVCSSSAGDDVLSYGRQDHDLQNPYVTCNLFDVEVAIKEIPLELYLQVVGSTVKVDNMIEKFKKGVCLCDLSIQEYNDLNKTPAIRRLSSIISILQRLKLIRLVTSGSSDDGVTFPHASPVYALELKTCIEEPPLIAAHFGSFDLCPDRDAGHEIIRHEFILSNRDAIDEYWQVLEYTYAVVDPKAALHAFPGSTVHEIFGHKSWASVRGMTAAEQAKVLKLIAKSNFNEKLRYKRCKEIANNLNLTLEQVLRVCYAKLRRCNKFQDNLNAVEAECQPMESSSFSRKRKGSAKARALKHRKVDNETEPFCHQNLPRSAGSDKDFTGEENFISASPPEHETQLEEHQEEDHWKTSEKPAVNGDKYHSSTNHLAFSKKKSARQRRFPWTDEADRLLVTQYVKHRVGLRAKFYDKGRALLHNLPAPPSVCRRRMSFLKQKRRFRESLMSLCNMLREQHEKHLDELESRSMDDDDDCGPHIPSSSGAGIYRRLFEGIECNQNRGVQKEDCDCFNEENINFALEEVLRSRQGAMLEASSNGNVCDSQFPPHTGSSAAKFSRWLRECEKDFMSGGIDLTIDLQCGEIFHLFALVSSGELFIAPCVPVQGVGEAEFIRSLKHPSVFNDSIDSRREKGFPGIKLSVHRTPMPRAVSLESSFKNGEKFRNEHFDDGNYIGGYSATLEVGSNSSQSEIIKENLNLGSTVPTPGVSCESPWELMVGYATHLMPLSSSQEHAGTLSPEVFKAVYAAIQKAGDEGLAIREVSRVTNTLGEQMAELVIDVLQKFGQAEKVRFDGSLCVIAGSTKKPSSICKNGNDVQKFTIFNRHDDVGSLLDESDTINLHEDSMHCNVVLPGPNDKHDLPEGSKCYDANGINKKKIHKRIICQAFRIVMQNPGILEDDIIRKMDLPNAQHCKKLLRMMVRNKYLIVKKHQSTPTTVPALFRTLIGGNLTKSGLIYREHFFANPMRTSLL</sequence>
<dbReference type="RefSeq" id="XP_022723366.1">
    <property type="nucleotide sequence ID" value="XM_022867631.1"/>
</dbReference>
<dbReference type="RefSeq" id="XP_022723367.1">
    <property type="nucleotide sequence ID" value="XM_022867632.1"/>
</dbReference>
<dbReference type="Pfam" id="PF04182">
    <property type="entry name" value="B-block_TFIIIC"/>
    <property type="match status" value="1"/>
</dbReference>
<dbReference type="GeneID" id="111280346"/>
<keyword evidence="4" id="KW-0804">Transcription</keyword>
<dbReference type="Gene3D" id="1.10.10.10">
    <property type="entry name" value="Winged helix-like DNA-binding domain superfamily/Winged helix DNA-binding domain"/>
    <property type="match status" value="1"/>
</dbReference>
<proteinExistence type="predicted"/>
<dbReference type="OrthoDB" id="986153at2759"/>
<reference evidence="15 16" key="1">
    <citation type="submission" date="2025-04" db="UniProtKB">
        <authorList>
            <consortium name="RefSeq"/>
        </authorList>
    </citation>
    <scope>IDENTIFICATION</scope>
    <source>
        <tissue evidence="15 16">Fruit stalk</tissue>
    </source>
</reference>
<comment type="subcellular location">
    <subcellularLocation>
        <location evidence="1">Nucleus</location>
    </subcellularLocation>
</comment>
<evidence type="ECO:0000259" key="10">
    <source>
        <dbReference type="Pfam" id="PF24538"/>
    </source>
</evidence>
<feature type="compositionally biased region" description="Basic residues" evidence="6">
    <location>
        <begin position="985"/>
        <end position="1000"/>
    </location>
</feature>
<evidence type="ECO:0000256" key="2">
    <source>
        <dbReference type="ARBA" id="ARBA00022553"/>
    </source>
</evidence>
<dbReference type="GO" id="GO:0006384">
    <property type="term" value="P:transcription initiation at RNA polymerase III promoter"/>
    <property type="evidence" value="ECO:0007669"/>
    <property type="project" value="InterPro"/>
</dbReference>
<evidence type="ECO:0000259" key="11">
    <source>
        <dbReference type="Pfam" id="PF24655"/>
    </source>
</evidence>
<dbReference type="Pfam" id="PF24538">
    <property type="entry name" value="DUF7599"/>
    <property type="match status" value="1"/>
</dbReference>
<accession>A0A6P5X4N7</accession>
<feature type="region of interest" description="Disordered" evidence="6">
    <location>
        <begin position="981"/>
        <end position="1000"/>
    </location>
</feature>
<evidence type="ECO:0000313" key="14">
    <source>
        <dbReference type="Proteomes" id="UP000515121"/>
    </source>
</evidence>
<dbReference type="GO" id="GO:0000127">
    <property type="term" value="C:transcription factor TFIIIC complex"/>
    <property type="evidence" value="ECO:0007669"/>
    <property type="project" value="InterPro"/>
</dbReference>
<feature type="domain" description="General transcription factor 3C polypeptide 1 winged-helix" evidence="8">
    <location>
        <begin position="36"/>
        <end position="127"/>
    </location>
</feature>
<gene>
    <name evidence="15 16 17 18" type="primary">LOC111280346</name>
</gene>
<evidence type="ECO:0000256" key="5">
    <source>
        <dbReference type="ARBA" id="ARBA00023242"/>
    </source>
</evidence>
<keyword evidence="5" id="KW-0539">Nucleus</keyword>
<dbReference type="CDD" id="cd16169">
    <property type="entry name" value="Tau138_eWH"/>
    <property type="match status" value="1"/>
</dbReference>